<dbReference type="GeneID" id="94348183"/>
<reference evidence="1 2" key="1">
    <citation type="journal article" date="2021" name="Genome Biol.">
        <title>AFLAP: assembly-free linkage analysis pipeline using k-mers from genome sequencing data.</title>
        <authorList>
            <person name="Fletcher K."/>
            <person name="Zhang L."/>
            <person name="Gil J."/>
            <person name="Han R."/>
            <person name="Cavanaugh K."/>
            <person name="Michelmore R."/>
        </authorList>
    </citation>
    <scope>NUCLEOTIDE SEQUENCE [LARGE SCALE GENOMIC DNA]</scope>
    <source>
        <strain evidence="1 2">SF5</strain>
    </source>
</reference>
<sequence length="85" mass="9690">MGLGAALIILYAKFHPRDTISSFILPSQAPWPEHAWGINLGVVAQWNSKRHEATERDWRAQVLLANDVYQYEDGNKVLRDTFVVP</sequence>
<protein>
    <submittedName>
        <fullName evidence="1">Uncharacterized protein</fullName>
    </submittedName>
</protein>
<comment type="caution">
    <text evidence="1">The sequence shown here is derived from an EMBL/GenBank/DDBJ whole genome shotgun (WGS) entry which is preliminary data.</text>
</comment>
<organism evidence="1 2">
    <name type="scientific">Bremia lactucae</name>
    <name type="common">Lettuce downy mildew</name>
    <dbReference type="NCBI Taxonomy" id="4779"/>
    <lineage>
        <taxon>Eukaryota</taxon>
        <taxon>Sar</taxon>
        <taxon>Stramenopiles</taxon>
        <taxon>Oomycota</taxon>
        <taxon>Peronosporomycetes</taxon>
        <taxon>Peronosporales</taxon>
        <taxon>Peronosporaceae</taxon>
        <taxon>Bremia</taxon>
    </lineage>
</organism>
<dbReference type="RefSeq" id="XP_067820999.1">
    <property type="nucleotide sequence ID" value="XM_067962512.1"/>
</dbReference>
<evidence type="ECO:0000313" key="1">
    <source>
        <dbReference type="EMBL" id="TDH71500.1"/>
    </source>
</evidence>
<proteinExistence type="predicted"/>
<keyword evidence="2" id="KW-1185">Reference proteome</keyword>
<name>A0A976FRT1_BRELC</name>
<accession>A0A976FRT1</accession>
<gene>
    <name evidence="1" type="ORF">CCR75_004426</name>
</gene>
<dbReference type="KEGG" id="blac:94348183"/>
<dbReference type="AlphaFoldDB" id="A0A976FRT1"/>
<evidence type="ECO:0000313" key="2">
    <source>
        <dbReference type="Proteomes" id="UP000294530"/>
    </source>
</evidence>
<dbReference type="Proteomes" id="UP000294530">
    <property type="component" value="Unassembled WGS sequence"/>
</dbReference>
<dbReference type="OrthoDB" id="66498at2759"/>
<dbReference type="EMBL" id="SHOA02000015">
    <property type="protein sequence ID" value="TDH71500.1"/>
    <property type="molecule type" value="Genomic_DNA"/>
</dbReference>